<sequence>MNLHAALLYEDRLRQYMKDRPDFTPMLLDTAFYASDPNYSTRDFVTGLVADTLQKGIGSADSQLSHFTNDLYKITDGLSQEAQKALWAQAMEWYYWQGSSYAGQEFFTVENQVLHYVTAVGAGLPGAQDKAQHYVSQWLEPLLGRNVLFSMNMAAQVWHVVQGGQGASVQAAEPDKKNLFVGNAGDDHFVGGAKGDILIGGEGADRLEGGSGVNELAGGAGHDTYVMRASEVCRNTIYDSDGDGHLEFDGHTLQGGQRKADKVWVNEEQGIVYSPTGSGANTYLLVKNKKSGHIIARIRNWTNGQLGLSMTDKAPDPQPGPGGAQSGLGLDQSGTSGYIHINAGQADKGVSLAGN</sequence>
<dbReference type="EMBL" id="JARVII010000032">
    <property type="protein sequence ID" value="MDG9700342.1"/>
    <property type="molecule type" value="Genomic_DNA"/>
</dbReference>
<keyword evidence="5" id="KW-1185">Reference proteome</keyword>
<dbReference type="GO" id="GO:0005509">
    <property type="term" value="F:calcium ion binding"/>
    <property type="evidence" value="ECO:0007669"/>
    <property type="project" value="InterPro"/>
</dbReference>
<dbReference type="Proteomes" id="UP001237156">
    <property type="component" value="Unassembled WGS sequence"/>
</dbReference>
<protein>
    <submittedName>
        <fullName evidence="4">Uncharacterized protein</fullName>
    </submittedName>
</protein>
<proteinExistence type="predicted"/>
<reference evidence="4 5" key="1">
    <citation type="submission" date="2023-04" db="EMBL/GenBank/DDBJ databases">
        <title>Ottowia paracancer sp. nov., isolated from human stomach.</title>
        <authorList>
            <person name="Song Y."/>
        </authorList>
    </citation>
    <scope>NUCLEOTIDE SEQUENCE [LARGE SCALE GENOMIC DNA]</scope>
    <source>
        <strain evidence="4 5">10c7w1</strain>
    </source>
</reference>
<name>A0AAW6RN69_9BURK</name>
<evidence type="ECO:0000313" key="4">
    <source>
        <dbReference type="EMBL" id="MDG9700342.1"/>
    </source>
</evidence>
<comment type="subcellular location">
    <subcellularLocation>
        <location evidence="1">Secreted</location>
    </subcellularLocation>
</comment>
<dbReference type="GO" id="GO:0005576">
    <property type="term" value="C:extracellular region"/>
    <property type="evidence" value="ECO:0007669"/>
    <property type="project" value="UniProtKB-SubCell"/>
</dbReference>
<dbReference type="PRINTS" id="PR00313">
    <property type="entry name" value="CABNDNGRPT"/>
</dbReference>
<keyword evidence="2" id="KW-0964">Secreted</keyword>
<dbReference type="InterPro" id="IPR050557">
    <property type="entry name" value="RTX_toxin/Mannuronan_C5-epim"/>
</dbReference>
<dbReference type="SUPFAM" id="SSF51120">
    <property type="entry name" value="beta-Roll"/>
    <property type="match status" value="1"/>
</dbReference>
<dbReference type="InterPro" id="IPR001343">
    <property type="entry name" value="Hemolysn_Ca-bd"/>
</dbReference>
<dbReference type="AlphaFoldDB" id="A0AAW6RN69"/>
<dbReference type="PANTHER" id="PTHR38340">
    <property type="entry name" value="S-LAYER PROTEIN"/>
    <property type="match status" value="1"/>
</dbReference>
<evidence type="ECO:0000256" key="2">
    <source>
        <dbReference type="ARBA" id="ARBA00022525"/>
    </source>
</evidence>
<evidence type="ECO:0000256" key="1">
    <source>
        <dbReference type="ARBA" id="ARBA00004613"/>
    </source>
</evidence>
<evidence type="ECO:0000313" key="5">
    <source>
        <dbReference type="Proteomes" id="UP001237156"/>
    </source>
</evidence>
<organism evidence="4 5">
    <name type="scientific">Ottowia cancrivicina</name>
    <dbReference type="NCBI Taxonomy" id="3040346"/>
    <lineage>
        <taxon>Bacteria</taxon>
        <taxon>Pseudomonadati</taxon>
        <taxon>Pseudomonadota</taxon>
        <taxon>Betaproteobacteria</taxon>
        <taxon>Burkholderiales</taxon>
        <taxon>Comamonadaceae</taxon>
        <taxon>Ottowia</taxon>
    </lineage>
</organism>
<evidence type="ECO:0000256" key="3">
    <source>
        <dbReference type="SAM" id="MobiDB-lite"/>
    </source>
</evidence>
<feature type="non-terminal residue" evidence="4">
    <location>
        <position position="355"/>
    </location>
</feature>
<dbReference type="Pfam" id="PF00353">
    <property type="entry name" value="HemolysinCabind"/>
    <property type="match status" value="1"/>
</dbReference>
<dbReference type="Gene3D" id="2.150.10.10">
    <property type="entry name" value="Serralysin-like metalloprotease, C-terminal"/>
    <property type="match status" value="1"/>
</dbReference>
<feature type="region of interest" description="Disordered" evidence="3">
    <location>
        <begin position="307"/>
        <end position="333"/>
    </location>
</feature>
<accession>A0AAW6RN69</accession>
<dbReference type="InterPro" id="IPR011049">
    <property type="entry name" value="Serralysin-like_metalloprot_C"/>
</dbReference>
<comment type="caution">
    <text evidence="4">The sequence shown here is derived from an EMBL/GenBank/DDBJ whole genome shotgun (WGS) entry which is preliminary data.</text>
</comment>
<gene>
    <name evidence="4" type="ORF">QB898_11595</name>
</gene>
<dbReference type="PANTHER" id="PTHR38340:SF1">
    <property type="entry name" value="S-LAYER PROTEIN"/>
    <property type="match status" value="1"/>
</dbReference>